<evidence type="ECO:0000256" key="1">
    <source>
        <dbReference type="SAM" id="Coils"/>
    </source>
</evidence>
<proteinExistence type="predicted"/>
<organism evidence="2 3">
    <name type="scientific">Steinernema hermaphroditum</name>
    <dbReference type="NCBI Taxonomy" id="289476"/>
    <lineage>
        <taxon>Eukaryota</taxon>
        <taxon>Metazoa</taxon>
        <taxon>Ecdysozoa</taxon>
        <taxon>Nematoda</taxon>
        <taxon>Chromadorea</taxon>
        <taxon>Rhabditida</taxon>
        <taxon>Tylenchina</taxon>
        <taxon>Panagrolaimomorpha</taxon>
        <taxon>Strongyloidoidea</taxon>
        <taxon>Steinernematidae</taxon>
        <taxon>Steinernema</taxon>
    </lineage>
</organism>
<feature type="coiled-coil region" evidence="1">
    <location>
        <begin position="155"/>
        <end position="196"/>
    </location>
</feature>
<gene>
    <name evidence="2" type="ORF">QR680_006087</name>
</gene>
<dbReference type="AlphaFoldDB" id="A0AA39LWT6"/>
<dbReference type="EMBL" id="JAUCMV010000003">
    <property type="protein sequence ID" value="KAK0412204.1"/>
    <property type="molecule type" value="Genomic_DNA"/>
</dbReference>
<accession>A0AA39LWT6</accession>
<sequence length="270" mass="31725">MIRSDAPLGLSDFPQKHRKRKRDATKAFVWSHKYSQDCITVIAETHTRMAFMEQTISEICQQAQSGDIRLNIISILRFLQETRLSEAVSRTEYFGILLSYTQRPVDDFQEIIRDTAAFVANTIHEMHFYSLPLTYIGKVTVLHFTTVDKMLSLTKERAKWELDNLQNEVDELRRKLVEERRERALVEGRCIRLEQEFDREKFRPTRELVRSLFRSDSESCDSEVFFDASDSPFENRGACDSESEVENTVRSPFWGPHWFNDSSTKSYDIR</sequence>
<dbReference type="Proteomes" id="UP001175271">
    <property type="component" value="Unassembled WGS sequence"/>
</dbReference>
<keyword evidence="3" id="KW-1185">Reference proteome</keyword>
<comment type="caution">
    <text evidence="2">The sequence shown here is derived from an EMBL/GenBank/DDBJ whole genome shotgun (WGS) entry which is preliminary data.</text>
</comment>
<protein>
    <submittedName>
        <fullName evidence="2">Uncharacterized protein</fullName>
    </submittedName>
</protein>
<reference evidence="2" key="1">
    <citation type="submission" date="2023-06" db="EMBL/GenBank/DDBJ databases">
        <title>Genomic analysis of the entomopathogenic nematode Steinernema hermaphroditum.</title>
        <authorList>
            <person name="Schwarz E.M."/>
            <person name="Heppert J.K."/>
            <person name="Baniya A."/>
            <person name="Schwartz H.T."/>
            <person name="Tan C.-H."/>
            <person name="Antoshechkin I."/>
            <person name="Sternberg P.W."/>
            <person name="Goodrich-Blair H."/>
            <person name="Dillman A.R."/>
        </authorList>
    </citation>
    <scope>NUCLEOTIDE SEQUENCE</scope>
    <source>
        <strain evidence="2">PS9179</strain>
        <tissue evidence="2">Whole animal</tissue>
    </source>
</reference>
<keyword evidence="1" id="KW-0175">Coiled coil</keyword>
<evidence type="ECO:0000313" key="3">
    <source>
        <dbReference type="Proteomes" id="UP001175271"/>
    </source>
</evidence>
<name>A0AA39LWT6_9BILA</name>
<evidence type="ECO:0000313" key="2">
    <source>
        <dbReference type="EMBL" id="KAK0412204.1"/>
    </source>
</evidence>